<keyword evidence="4" id="KW-1185">Reference proteome</keyword>
<evidence type="ECO:0000256" key="2">
    <source>
        <dbReference type="SAM" id="SignalP"/>
    </source>
</evidence>
<feature type="signal peptide" evidence="2">
    <location>
        <begin position="1"/>
        <end position="44"/>
    </location>
</feature>
<organism evidence="3 4">
    <name type="scientific">Micromonospora echinofusca</name>
    <dbReference type="NCBI Taxonomy" id="47858"/>
    <lineage>
        <taxon>Bacteria</taxon>
        <taxon>Bacillati</taxon>
        <taxon>Actinomycetota</taxon>
        <taxon>Actinomycetes</taxon>
        <taxon>Micromonosporales</taxon>
        <taxon>Micromonosporaceae</taxon>
        <taxon>Micromonospora</taxon>
    </lineage>
</organism>
<keyword evidence="1" id="KW-0472">Membrane</keyword>
<accession>A0ABS3VRN9</accession>
<keyword evidence="1" id="KW-0812">Transmembrane</keyword>
<proteinExistence type="predicted"/>
<dbReference type="EMBL" id="WVUH01000099">
    <property type="protein sequence ID" value="MBO4207049.1"/>
    <property type="molecule type" value="Genomic_DNA"/>
</dbReference>
<reference evidence="3 4" key="1">
    <citation type="submission" date="2019-12" db="EMBL/GenBank/DDBJ databases">
        <title>Whole genome sequencing of endophytic Actinobacterium Micromonospora sp. MPMI6T.</title>
        <authorList>
            <person name="Evv R."/>
            <person name="Podile A.R."/>
        </authorList>
    </citation>
    <scope>NUCLEOTIDE SEQUENCE [LARGE SCALE GENOMIC DNA]</scope>
    <source>
        <strain evidence="3 4">MPMI6</strain>
    </source>
</reference>
<name>A0ABS3VRN9_MICEH</name>
<dbReference type="Proteomes" id="UP000823521">
    <property type="component" value="Unassembled WGS sequence"/>
</dbReference>
<dbReference type="RefSeq" id="WP_208813947.1">
    <property type="nucleotide sequence ID" value="NZ_WVUH01000099.1"/>
</dbReference>
<gene>
    <name evidence="3" type="ORF">GSF22_13690</name>
</gene>
<feature type="chain" id="PRO_5046386594" evidence="2">
    <location>
        <begin position="45"/>
        <end position="239"/>
    </location>
</feature>
<sequence length="239" mass="25063">MTAAGSGRGTTAVPGRRARGRRWSGLALAAAALLAVGACGSSDASTVVPPPTDAQRADTVPILQRAAQAQGICYGWRLQESYNDVVSVGSNLGDGVPVEDQERCPRWVEISAVVYYYSSNSELEDSASVEVNSSGDVAEYRIAAGLQRFGLDDKVFVDDPGWAITRAATMLPLLTAETGDASPAPVVTGGPPASVQALPDAGNDYWRDRRGFFIAGGVILLITVLLLVVGLVSRQRSRA</sequence>
<feature type="transmembrane region" description="Helical" evidence="1">
    <location>
        <begin position="212"/>
        <end position="232"/>
    </location>
</feature>
<evidence type="ECO:0000313" key="3">
    <source>
        <dbReference type="EMBL" id="MBO4207049.1"/>
    </source>
</evidence>
<keyword evidence="2" id="KW-0732">Signal</keyword>
<evidence type="ECO:0000313" key="4">
    <source>
        <dbReference type="Proteomes" id="UP000823521"/>
    </source>
</evidence>
<comment type="caution">
    <text evidence="3">The sequence shown here is derived from an EMBL/GenBank/DDBJ whole genome shotgun (WGS) entry which is preliminary data.</text>
</comment>
<protein>
    <submittedName>
        <fullName evidence="3">Uncharacterized protein</fullName>
    </submittedName>
</protein>
<keyword evidence="1" id="KW-1133">Transmembrane helix</keyword>
<evidence type="ECO:0000256" key="1">
    <source>
        <dbReference type="SAM" id="Phobius"/>
    </source>
</evidence>